<keyword evidence="2" id="KW-1003">Cell membrane</keyword>
<evidence type="ECO:0000313" key="14">
    <source>
        <dbReference type="RefSeq" id="XP_002942779.1"/>
    </source>
</evidence>
<evidence type="ECO:0000256" key="9">
    <source>
        <dbReference type="ARBA" id="ARBA00023170"/>
    </source>
</evidence>
<evidence type="ECO:0000256" key="7">
    <source>
        <dbReference type="ARBA" id="ARBA00023040"/>
    </source>
</evidence>
<accession>A0A8J0QYC3</accession>
<reference evidence="14" key="1">
    <citation type="submission" date="2025-08" db="UniProtKB">
        <authorList>
            <consortium name="RefSeq"/>
        </authorList>
    </citation>
    <scope>IDENTIFICATION</scope>
    <source>
        <strain evidence="14">Nigerian</strain>
        <tissue evidence="14">Liver and blood</tissue>
    </source>
</reference>
<evidence type="ECO:0000256" key="3">
    <source>
        <dbReference type="ARBA" id="ARBA00022606"/>
    </source>
</evidence>
<dbReference type="RefSeq" id="XP_002942779.1">
    <property type="nucleotide sequence ID" value="XM_002942733.1"/>
</dbReference>
<evidence type="ECO:0000256" key="1">
    <source>
        <dbReference type="ARBA" id="ARBA00004651"/>
    </source>
</evidence>
<keyword evidence="8 11" id="KW-0472">Membrane</keyword>
<dbReference type="OrthoDB" id="5967130at2759"/>
<feature type="domain" description="G-protein coupled receptors family 1 profile" evidence="12">
    <location>
        <begin position="106"/>
        <end position="355"/>
    </location>
</feature>
<dbReference type="PRINTS" id="PR00245">
    <property type="entry name" value="OLFACTORYR"/>
</dbReference>
<feature type="transmembrane region" description="Helical" evidence="11">
    <location>
        <begin position="269"/>
        <end position="291"/>
    </location>
</feature>
<dbReference type="SUPFAM" id="SSF81321">
    <property type="entry name" value="Family A G protein-coupled receptor-like"/>
    <property type="match status" value="1"/>
</dbReference>
<dbReference type="Xenbase" id="XB-GENE-6046982">
    <property type="gene designation" value="or12d3"/>
</dbReference>
<dbReference type="InterPro" id="IPR050516">
    <property type="entry name" value="Olfactory_GPCR"/>
</dbReference>
<dbReference type="KEGG" id="xtr:100496918"/>
<keyword evidence="7" id="KW-0297">G-protein coupled receptor</keyword>
<feature type="transmembrane region" description="Helical" evidence="11">
    <location>
        <begin position="337"/>
        <end position="357"/>
    </location>
</feature>
<dbReference type="FunFam" id="1.20.1070.10:FF:000001">
    <property type="entry name" value="Olfactory receptor"/>
    <property type="match status" value="1"/>
</dbReference>
<feature type="transmembrane region" description="Helical" evidence="11">
    <location>
        <begin position="303"/>
        <end position="325"/>
    </location>
</feature>
<feature type="transmembrane region" description="Helical" evidence="11">
    <location>
        <begin position="197"/>
        <end position="223"/>
    </location>
</feature>
<dbReference type="InterPro" id="IPR000725">
    <property type="entry name" value="Olfact_rcpt"/>
</dbReference>
<proteinExistence type="predicted"/>
<dbReference type="InterPro" id="IPR017452">
    <property type="entry name" value="GPCR_Rhodpsn_7TM"/>
</dbReference>
<evidence type="ECO:0000256" key="2">
    <source>
        <dbReference type="ARBA" id="ARBA00022475"/>
    </source>
</evidence>
<keyword evidence="3" id="KW-0716">Sensory transduction</keyword>
<protein>
    <submittedName>
        <fullName evidence="14">Olfactory receptor 12D2</fullName>
    </submittedName>
</protein>
<evidence type="ECO:0000313" key="13">
    <source>
        <dbReference type="Proteomes" id="UP000008143"/>
    </source>
</evidence>
<dbReference type="AGR" id="Xenbase:XB-GENE-6046982"/>
<evidence type="ECO:0000256" key="6">
    <source>
        <dbReference type="ARBA" id="ARBA00022989"/>
    </source>
</evidence>
<sequence>MQGTSPPVVQNNQFAILGDDAGDSSELECLMQADPQSTLGAASLIQVRGEVLGNYYEGGQDSKNSCHTDNQTSVTEFILLSLTDILEFRITLFGVFLAFFLLNLTGNISILVITILEKALHTPMYYFLGNIAFFDIFVSYVTVPKMLTDFFFLQKTISFNSCISQLHFFHFLAGSEVVLLTVMSYDRLIAIGNPLRYSSIISPTFCVILIFGSWVFGFLHSLLHTVLTAMLPYCGPNLVEHFFCDIKPLLKLACADTTLNQKILNILTGYLTCMAFLLTVISYVLIGRIILKMKTVEGRKRAISTCSGHLTVVILLYGTALFTYIRPATQDILDQDRGAAVLFTVVTPALNPIIYTLRNKEMKKAIRRVIKKLTL</sequence>
<dbReference type="CDD" id="cd15915">
    <property type="entry name" value="7tmA_OR12D-like"/>
    <property type="match status" value="1"/>
</dbReference>
<feature type="transmembrane region" description="Helical" evidence="11">
    <location>
        <begin position="90"/>
        <end position="113"/>
    </location>
</feature>
<dbReference type="Proteomes" id="UP000008143">
    <property type="component" value="Chromosome 8"/>
</dbReference>
<name>A0A8J0QYC3_XENTR</name>
<comment type="subcellular location">
    <subcellularLocation>
        <location evidence="1">Cell membrane</location>
        <topology evidence="1">Multi-pass membrane protein</topology>
    </subcellularLocation>
</comment>
<keyword evidence="10" id="KW-0807">Transducer</keyword>
<dbReference type="SMART" id="SM01381">
    <property type="entry name" value="7TM_GPCR_Srsx"/>
    <property type="match status" value="1"/>
</dbReference>
<keyword evidence="5" id="KW-0552">Olfaction</keyword>
<gene>
    <name evidence="14 15" type="primary">or12d3</name>
</gene>
<dbReference type="GO" id="GO:0005549">
    <property type="term" value="F:odorant binding"/>
    <property type="evidence" value="ECO:0000318"/>
    <property type="project" value="GO_Central"/>
</dbReference>
<dbReference type="AlphaFoldDB" id="A0A8J0QYC3"/>
<evidence type="ECO:0000256" key="8">
    <source>
        <dbReference type="ARBA" id="ARBA00023136"/>
    </source>
</evidence>
<keyword evidence="9 14" id="KW-0675">Receptor</keyword>
<organism evidence="13 14">
    <name type="scientific">Xenopus tropicalis</name>
    <name type="common">Western clawed frog</name>
    <name type="synonym">Silurana tropicalis</name>
    <dbReference type="NCBI Taxonomy" id="8364"/>
    <lineage>
        <taxon>Eukaryota</taxon>
        <taxon>Metazoa</taxon>
        <taxon>Chordata</taxon>
        <taxon>Craniata</taxon>
        <taxon>Vertebrata</taxon>
        <taxon>Euteleostomi</taxon>
        <taxon>Amphibia</taxon>
        <taxon>Batrachia</taxon>
        <taxon>Anura</taxon>
        <taxon>Pipoidea</taxon>
        <taxon>Pipidae</taxon>
        <taxon>Xenopodinae</taxon>
        <taxon>Xenopus</taxon>
        <taxon>Silurana</taxon>
    </lineage>
</organism>
<dbReference type="GO" id="GO:0004984">
    <property type="term" value="F:olfactory receptor activity"/>
    <property type="evidence" value="ECO:0000318"/>
    <property type="project" value="GO_Central"/>
</dbReference>
<keyword evidence="13" id="KW-1185">Reference proteome</keyword>
<dbReference type="InterPro" id="IPR000276">
    <property type="entry name" value="GPCR_Rhodpsn"/>
</dbReference>
<dbReference type="CTD" id="81797"/>
<dbReference type="Gene3D" id="1.20.1070.10">
    <property type="entry name" value="Rhodopsin 7-helix transmembrane proteins"/>
    <property type="match status" value="1"/>
</dbReference>
<dbReference type="PRINTS" id="PR00237">
    <property type="entry name" value="GPCRRHODOPSN"/>
</dbReference>
<evidence type="ECO:0000259" key="12">
    <source>
        <dbReference type="PROSITE" id="PS50262"/>
    </source>
</evidence>
<dbReference type="GO" id="GO:0005886">
    <property type="term" value="C:plasma membrane"/>
    <property type="evidence" value="ECO:0007669"/>
    <property type="project" value="UniProtKB-SubCell"/>
</dbReference>
<evidence type="ECO:0000256" key="5">
    <source>
        <dbReference type="ARBA" id="ARBA00022725"/>
    </source>
</evidence>
<keyword evidence="6 11" id="KW-1133">Transmembrane helix</keyword>
<dbReference type="GeneID" id="100496918"/>
<evidence type="ECO:0000256" key="4">
    <source>
        <dbReference type="ARBA" id="ARBA00022692"/>
    </source>
</evidence>
<dbReference type="Pfam" id="PF13853">
    <property type="entry name" value="7tm_4"/>
    <property type="match status" value="1"/>
</dbReference>
<dbReference type="GO" id="GO:0004930">
    <property type="term" value="F:G protein-coupled receptor activity"/>
    <property type="evidence" value="ECO:0007669"/>
    <property type="project" value="UniProtKB-KW"/>
</dbReference>
<evidence type="ECO:0000256" key="11">
    <source>
        <dbReference type="SAM" id="Phobius"/>
    </source>
</evidence>
<dbReference type="PANTHER" id="PTHR26452">
    <property type="entry name" value="OLFACTORY RECEPTOR"/>
    <property type="match status" value="1"/>
</dbReference>
<keyword evidence="4 11" id="KW-0812">Transmembrane</keyword>
<evidence type="ECO:0000256" key="10">
    <source>
        <dbReference type="ARBA" id="ARBA00023224"/>
    </source>
</evidence>
<dbReference type="PROSITE" id="PS50262">
    <property type="entry name" value="G_PROTEIN_RECEP_F1_2"/>
    <property type="match status" value="1"/>
</dbReference>
<evidence type="ECO:0000313" key="15">
    <source>
        <dbReference type="Xenbase" id="XB-GENE-6046982"/>
    </source>
</evidence>
<feature type="transmembrane region" description="Helical" evidence="11">
    <location>
        <begin position="163"/>
        <end position="185"/>
    </location>
</feature>
<dbReference type="OMA" id="FVHAMMH"/>
<feature type="transmembrane region" description="Helical" evidence="11">
    <location>
        <begin position="125"/>
        <end position="143"/>
    </location>
</feature>